<dbReference type="InterPro" id="IPR003738">
    <property type="entry name" value="SRAP"/>
</dbReference>
<dbReference type="Gene3D" id="3.90.1680.10">
    <property type="entry name" value="SOS response associated peptidase-like"/>
    <property type="match status" value="1"/>
</dbReference>
<evidence type="ECO:0000256" key="6">
    <source>
        <dbReference type="ARBA" id="ARBA00023125"/>
    </source>
</evidence>
<dbReference type="Pfam" id="PF02586">
    <property type="entry name" value="SRAP"/>
    <property type="match status" value="1"/>
</dbReference>
<evidence type="ECO:0000256" key="7">
    <source>
        <dbReference type="ARBA" id="ARBA00023239"/>
    </source>
</evidence>
<dbReference type="GO" id="GO:0003697">
    <property type="term" value="F:single-stranded DNA binding"/>
    <property type="evidence" value="ECO:0007669"/>
    <property type="project" value="InterPro"/>
</dbReference>
<dbReference type="SUPFAM" id="SSF143081">
    <property type="entry name" value="BB1717-like"/>
    <property type="match status" value="1"/>
</dbReference>
<sequence>MCGRIAQYRDARDYARAIGFASPVLMFDPADRRPGFNLAPGAHPLVMFPDQTIRTIRWGYRPAWATRQHLPQAINARSDSAAASGYFRELWRYGRVIVPADGWYEWRTESTVAQPYYIYRHSRFPMLLAGLSSVRDALEHQPGDGCVIVTVARSGGLVDVHAHRPLVFDDDTARRWLDTSLGAAELNVLALQASSERNDLAFHRVSQDVNRVAHDEAGLIETID</sequence>
<keyword evidence="2 8" id="KW-0645">Protease</keyword>
<gene>
    <name evidence="9" type="primary">yedK</name>
    <name evidence="9" type="ORF">LMG28138_03679</name>
</gene>
<dbReference type="PANTHER" id="PTHR13604">
    <property type="entry name" value="DC12-RELATED"/>
    <property type="match status" value="1"/>
</dbReference>
<protein>
    <recommendedName>
        <fullName evidence="8">Abasic site processing protein</fullName>
        <ecNumber evidence="8">3.4.-.-</ecNumber>
    </recommendedName>
</protein>
<dbReference type="GO" id="GO:0106300">
    <property type="term" value="P:protein-DNA covalent cross-linking repair"/>
    <property type="evidence" value="ECO:0007669"/>
    <property type="project" value="InterPro"/>
</dbReference>
<dbReference type="PANTHER" id="PTHR13604:SF0">
    <property type="entry name" value="ABASIC SITE PROCESSING PROTEIN HMCES"/>
    <property type="match status" value="1"/>
</dbReference>
<dbReference type="GO" id="GO:0008233">
    <property type="term" value="F:peptidase activity"/>
    <property type="evidence" value="ECO:0007669"/>
    <property type="project" value="UniProtKB-KW"/>
</dbReference>
<evidence type="ECO:0000256" key="5">
    <source>
        <dbReference type="ARBA" id="ARBA00023124"/>
    </source>
</evidence>
<dbReference type="EMBL" id="CADIKM010000019">
    <property type="protein sequence ID" value="CAB3794365.1"/>
    <property type="molecule type" value="Genomic_DNA"/>
</dbReference>
<reference evidence="9 10" key="1">
    <citation type="submission" date="2020-04" db="EMBL/GenBank/DDBJ databases">
        <authorList>
            <person name="De Canck E."/>
        </authorList>
    </citation>
    <scope>NUCLEOTIDE SEQUENCE [LARGE SCALE GENOMIC DNA]</scope>
    <source>
        <strain evidence="9 10">LMG 28138</strain>
    </source>
</reference>
<keyword evidence="7" id="KW-0456">Lyase</keyword>
<evidence type="ECO:0000256" key="8">
    <source>
        <dbReference type="RuleBase" id="RU364100"/>
    </source>
</evidence>
<evidence type="ECO:0000256" key="4">
    <source>
        <dbReference type="ARBA" id="ARBA00022801"/>
    </source>
</evidence>
<keyword evidence="5" id="KW-0190">Covalent protein-DNA linkage</keyword>
<dbReference type="AlphaFoldDB" id="A0A6S7BBA3"/>
<evidence type="ECO:0000313" key="9">
    <source>
        <dbReference type="EMBL" id="CAB3794365.1"/>
    </source>
</evidence>
<organism evidence="9 10">
    <name type="scientific">Pararobbsia alpina</name>
    <dbReference type="NCBI Taxonomy" id="621374"/>
    <lineage>
        <taxon>Bacteria</taxon>
        <taxon>Pseudomonadati</taxon>
        <taxon>Pseudomonadota</taxon>
        <taxon>Betaproteobacteria</taxon>
        <taxon>Burkholderiales</taxon>
        <taxon>Burkholderiaceae</taxon>
        <taxon>Pararobbsia</taxon>
    </lineage>
</organism>
<evidence type="ECO:0000256" key="3">
    <source>
        <dbReference type="ARBA" id="ARBA00022763"/>
    </source>
</evidence>
<name>A0A6S7BBA3_9BURK</name>
<dbReference type="GO" id="GO:0006508">
    <property type="term" value="P:proteolysis"/>
    <property type="evidence" value="ECO:0007669"/>
    <property type="project" value="UniProtKB-KW"/>
</dbReference>
<dbReference type="GO" id="GO:0016829">
    <property type="term" value="F:lyase activity"/>
    <property type="evidence" value="ECO:0007669"/>
    <property type="project" value="UniProtKB-KW"/>
</dbReference>
<comment type="similarity">
    <text evidence="1 8">Belongs to the SOS response-associated peptidase family.</text>
</comment>
<dbReference type="RefSeq" id="WP_175106189.1">
    <property type="nucleotide sequence ID" value="NZ_CADIKM010000019.1"/>
</dbReference>
<keyword evidence="3" id="KW-0227">DNA damage</keyword>
<dbReference type="EC" id="3.4.-.-" evidence="8"/>
<dbReference type="InterPro" id="IPR036590">
    <property type="entry name" value="SRAP-like"/>
</dbReference>
<keyword evidence="6" id="KW-0238">DNA-binding</keyword>
<evidence type="ECO:0000256" key="2">
    <source>
        <dbReference type="ARBA" id="ARBA00022670"/>
    </source>
</evidence>
<dbReference type="Proteomes" id="UP000494115">
    <property type="component" value="Unassembled WGS sequence"/>
</dbReference>
<evidence type="ECO:0000313" key="10">
    <source>
        <dbReference type="Proteomes" id="UP000494115"/>
    </source>
</evidence>
<evidence type="ECO:0000256" key="1">
    <source>
        <dbReference type="ARBA" id="ARBA00008136"/>
    </source>
</evidence>
<accession>A0A6S7BBA3</accession>
<keyword evidence="4 8" id="KW-0378">Hydrolase</keyword>
<keyword evidence="10" id="KW-1185">Reference proteome</keyword>
<proteinExistence type="inferred from homology"/>